<proteinExistence type="predicted"/>
<name>A0ABV4UL73_9MICC</name>
<evidence type="ECO:0000256" key="1">
    <source>
        <dbReference type="SAM" id="SignalP"/>
    </source>
</evidence>
<keyword evidence="3" id="KW-1185">Reference proteome</keyword>
<feature type="chain" id="PRO_5047498557" description="Lipoprotein" evidence="1">
    <location>
        <begin position="28"/>
        <end position="154"/>
    </location>
</feature>
<sequence>MKRTLPARACRSSVLVPSVLAVSLALSGCGQTGSGFAILDGPADSGDTLPPGAFDGDLVREGSARFLAEVPTDRGPRVFYLARQSGPSPAEVAAVCLAEAGSGTMSCGTGGTTTGFHPGEAKVVPDGQDVSRLLADGWTRVHGNLLVRDFMDTP</sequence>
<evidence type="ECO:0000313" key="2">
    <source>
        <dbReference type="EMBL" id="MFB0834380.1"/>
    </source>
</evidence>
<accession>A0ABV4UL73</accession>
<reference evidence="2 3" key="1">
    <citation type="submission" date="2024-09" db="EMBL/GenBank/DDBJ databases">
        <authorList>
            <person name="Salinas-Garcia M.A."/>
            <person name="Prieme A."/>
        </authorList>
    </citation>
    <scope>NUCLEOTIDE SEQUENCE [LARGE SCALE GENOMIC DNA]</scope>
    <source>
        <strain evidence="2 3">DSM 21081</strain>
    </source>
</reference>
<protein>
    <recommendedName>
        <fullName evidence="4">Lipoprotein</fullName>
    </recommendedName>
</protein>
<keyword evidence="1" id="KW-0732">Signal</keyword>
<evidence type="ECO:0008006" key="4">
    <source>
        <dbReference type="Google" id="ProtNLM"/>
    </source>
</evidence>
<evidence type="ECO:0000313" key="3">
    <source>
        <dbReference type="Proteomes" id="UP001575652"/>
    </source>
</evidence>
<dbReference type="PROSITE" id="PS51257">
    <property type="entry name" value="PROKAR_LIPOPROTEIN"/>
    <property type="match status" value="1"/>
</dbReference>
<organism evidence="2 3">
    <name type="scientific">Arthrobacter halodurans</name>
    <dbReference type="NCBI Taxonomy" id="516699"/>
    <lineage>
        <taxon>Bacteria</taxon>
        <taxon>Bacillati</taxon>
        <taxon>Actinomycetota</taxon>
        <taxon>Actinomycetes</taxon>
        <taxon>Micrococcales</taxon>
        <taxon>Micrococcaceae</taxon>
        <taxon>Arthrobacter</taxon>
    </lineage>
</organism>
<gene>
    <name evidence="2" type="ORF">ACETWP_07260</name>
</gene>
<dbReference type="Proteomes" id="UP001575652">
    <property type="component" value="Unassembled WGS sequence"/>
</dbReference>
<comment type="caution">
    <text evidence="2">The sequence shown here is derived from an EMBL/GenBank/DDBJ whole genome shotgun (WGS) entry which is preliminary data.</text>
</comment>
<dbReference type="EMBL" id="JBHDLJ010000004">
    <property type="protein sequence ID" value="MFB0834380.1"/>
    <property type="molecule type" value="Genomic_DNA"/>
</dbReference>
<dbReference type="RefSeq" id="WP_373971547.1">
    <property type="nucleotide sequence ID" value="NZ_JBHDLJ010000004.1"/>
</dbReference>
<feature type="signal peptide" evidence="1">
    <location>
        <begin position="1"/>
        <end position="27"/>
    </location>
</feature>